<sequence>DIVRDLKNEDEELLIAARQYNLQTAPSPYDQEELKGGTPSPEGEDEEDSVDELDEDEEKEDKPIPPPLDQKELKEAKPIPLGQARAIASRLATKINDRLAGPVGQIEKVLQQSLGEVARMEVAVNAAILKKNIPANVFRGLNVSSELDVNAFRRIVQDPLGGPKFSAALKRRLGEGVARSRAAIASGFLAGDSIPKISRSIKSVVDFEVRGGAARLARTEIHRVASEAQDEFFSNNKDVIGTVVWTSAMDARVCMRCGALDGKEFPVGKAPLRPLHPNCRCALQPRTKSWQGLGFGVNDISLADRRRMSGALPSRINFGQFFGRQSKAFQKEVLGPTRLKMFEKGLIRFDELSTTKRIKPIRSLI</sequence>
<feature type="region of interest" description="Disordered" evidence="1">
    <location>
        <begin position="21"/>
        <end position="79"/>
    </location>
</feature>
<dbReference type="InterPro" id="IPR006528">
    <property type="entry name" value="Phage_head_morphogenesis_dom"/>
</dbReference>
<dbReference type="EMBL" id="LAZR01061720">
    <property type="protein sequence ID" value="KKK63012.1"/>
    <property type="molecule type" value="Genomic_DNA"/>
</dbReference>
<evidence type="ECO:0000256" key="1">
    <source>
        <dbReference type="SAM" id="MobiDB-lite"/>
    </source>
</evidence>
<feature type="compositionally biased region" description="Acidic residues" evidence="1">
    <location>
        <begin position="42"/>
        <end position="59"/>
    </location>
</feature>
<gene>
    <name evidence="3" type="ORF">LCGC14_2998590</name>
</gene>
<evidence type="ECO:0000259" key="2">
    <source>
        <dbReference type="Pfam" id="PF04233"/>
    </source>
</evidence>
<comment type="caution">
    <text evidence="3">The sequence shown here is derived from an EMBL/GenBank/DDBJ whole genome shotgun (WGS) entry which is preliminary data.</text>
</comment>
<name>A0A0F8X1Q8_9ZZZZ</name>
<organism evidence="3">
    <name type="scientific">marine sediment metagenome</name>
    <dbReference type="NCBI Taxonomy" id="412755"/>
    <lineage>
        <taxon>unclassified sequences</taxon>
        <taxon>metagenomes</taxon>
        <taxon>ecological metagenomes</taxon>
    </lineage>
</organism>
<feature type="non-terminal residue" evidence="3">
    <location>
        <position position="365"/>
    </location>
</feature>
<dbReference type="Pfam" id="PF04233">
    <property type="entry name" value="Phage_Mu_F"/>
    <property type="match status" value="1"/>
</dbReference>
<accession>A0A0F8X1Q8</accession>
<evidence type="ECO:0000313" key="3">
    <source>
        <dbReference type="EMBL" id="KKK63012.1"/>
    </source>
</evidence>
<reference evidence="3" key="1">
    <citation type="journal article" date="2015" name="Nature">
        <title>Complex archaea that bridge the gap between prokaryotes and eukaryotes.</title>
        <authorList>
            <person name="Spang A."/>
            <person name="Saw J.H."/>
            <person name="Jorgensen S.L."/>
            <person name="Zaremba-Niedzwiedzka K."/>
            <person name="Martijn J."/>
            <person name="Lind A.E."/>
            <person name="van Eijk R."/>
            <person name="Schleper C."/>
            <person name="Guy L."/>
            <person name="Ettema T.J."/>
        </authorList>
    </citation>
    <scope>NUCLEOTIDE SEQUENCE</scope>
</reference>
<protein>
    <recommendedName>
        <fullName evidence="2">Phage head morphogenesis domain-containing protein</fullName>
    </recommendedName>
</protein>
<dbReference type="NCBIfam" id="TIGR01641">
    <property type="entry name" value="phageSPP1_gp7"/>
    <property type="match status" value="1"/>
</dbReference>
<dbReference type="AlphaFoldDB" id="A0A0F8X1Q8"/>
<feature type="domain" description="Phage head morphogenesis" evidence="2">
    <location>
        <begin position="182"/>
        <end position="283"/>
    </location>
</feature>
<feature type="non-terminal residue" evidence="3">
    <location>
        <position position="1"/>
    </location>
</feature>
<proteinExistence type="predicted"/>